<evidence type="ECO:0000313" key="2">
    <source>
        <dbReference type="Proteomes" id="UP000757900"/>
    </source>
</evidence>
<gene>
    <name evidence="1" type="ORF">HXK00_00180</name>
</gene>
<reference evidence="1" key="1">
    <citation type="submission" date="2020-04" db="EMBL/GenBank/DDBJ databases">
        <title>Deep metagenomics examines the oral microbiome during advanced dental caries in children, revealing novel taxa and co-occurrences with host molecules.</title>
        <authorList>
            <person name="Baker J.L."/>
            <person name="Morton J.T."/>
            <person name="Dinis M."/>
            <person name="Alvarez R."/>
            <person name="Tran N.C."/>
            <person name="Knight R."/>
            <person name="Edlund A."/>
        </authorList>
    </citation>
    <scope>NUCLEOTIDE SEQUENCE</scope>
    <source>
        <strain evidence="1">JCVI_23_bin.16</strain>
    </source>
</reference>
<sequence>MSNLEVKFSTSTFDVDNDLVADEMNKVDGITAYASYGGVGVDTDDHSAAFVEDLFNNAVSTVMGICDGGTARMTRIYVDFDVRASVSDVKKVVAFLDENDCRSDYEYGLLRVRSEKLTQQDIVSLVGEKLDII</sequence>
<dbReference type="AlphaFoldDB" id="A0A929QT29"/>
<protein>
    <submittedName>
        <fullName evidence="1">Uncharacterized protein</fullName>
    </submittedName>
</protein>
<comment type="caution">
    <text evidence="1">The sequence shown here is derived from an EMBL/GenBank/DDBJ whole genome shotgun (WGS) entry which is preliminary data.</text>
</comment>
<proteinExistence type="predicted"/>
<organism evidence="1 2">
    <name type="scientific">Abiotrophia defectiva</name>
    <name type="common">Streptococcus defectivus</name>
    <dbReference type="NCBI Taxonomy" id="46125"/>
    <lineage>
        <taxon>Bacteria</taxon>
        <taxon>Bacillati</taxon>
        <taxon>Bacillota</taxon>
        <taxon>Bacilli</taxon>
        <taxon>Lactobacillales</taxon>
        <taxon>Aerococcaceae</taxon>
        <taxon>Abiotrophia</taxon>
    </lineage>
</organism>
<dbReference type="Proteomes" id="UP000757900">
    <property type="component" value="Unassembled WGS sequence"/>
</dbReference>
<name>A0A929QT29_ABIDE</name>
<evidence type="ECO:0000313" key="1">
    <source>
        <dbReference type="EMBL" id="MBF0934042.1"/>
    </source>
</evidence>
<dbReference type="EMBL" id="JABZFV010000001">
    <property type="protein sequence ID" value="MBF0934042.1"/>
    <property type="molecule type" value="Genomic_DNA"/>
</dbReference>
<accession>A0A929QT29</accession>